<dbReference type="AlphaFoldDB" id="A0A2S1YF95"/>
<keyword evidence="4" id="KW-1185">Reference proteome</keyword>
<reference evidence="2 4" key="1">
    <citation type="submission" date="2018-05" db="EMBL/GenBank/DDBJ databases">
        <title>Genome sequencing of Flavobacterium sp. HYN0056.</title>
        <authorList>
            <person name="Yi H."/>
            <person name="Baek C."/>
        </authorList>
    </citation>
    <scope>NUCLEOTIDE SEQUENCE [LARGE SCALE GENOMIC DNA]</scope>
    <source>
        <strain evidence="2 4">HYN0056</strain>
    </source>
</reference>
<dbReference type="EMBL" id="CP029255">
    <property type="protein sequence ID" value="AWK06837.1"/>
    <property type="molecule type" value="Genomic_DNA"/>
</dbReference>
<name>A0A2S1YF95_9FLAO</name>
<feature type="region of interest" description="Disordered" evidence="1">
    <location>
        <begin position="39"/>
        <end position="66"/>
    </location>
</feature>
<gene>
    <name evidence="2" type="ORF">HYN56_00130</name>
    <name evidence="3" type="ORF">HYN56_22445</name>
</gene>
<sequence>MFWEGIRKQKGKNSASQRLFEIKNSVKESFVSWCLRGKTDQRTAKQGKTPQEKKKLQDVNKPLPAS</sequence>
<protein>
    <submittedName>
        <fullName evidence="2">Uncharacterized protein</fullName>
    </submittedName>
</protein>
<evidence type="ECO:0000256" key="1">
    <source>
        <dbReference type="SAM" id="MobiDB-lite"/>
    </source>
</evidence>
<dbReference type="KEGG" id="fcr:HYN56_00130"/>
<proteinExistence type="predicted"/>
<accession>A0A2S1YF95</accession>
<organism evidence="2 4">
    <name type="scientific">Flavobacterium crocinum</name>
    <dbReference type="NCBI Taxonomy" id="2183896"/>
    <lineage>
        <taxon>Bacteria</taxon>
        <taxon>Pseudomonadati</taxon>
        <taxon>Bacteroidota</taxon>
        <taxon>Flavobacteriia</taxon>
        <taxon>Flavobacteriales</taxon>
        <taxon>Flavobacteriaceae</taxon>
        <taxon>Flavobacterium</taxon>
    </lineage>
</organism>
<dbReference type="EMBL" id="CP029255">
    <property type="protein sequence ID" value="AWK02710.1"/>
    <property type="molecule type" value="Genomic_DNA"/>
</dbReference>
<dbReference type="KEGG" id="fcr:HYN56_22445"/>
<evidence type="ECO:0000313" key="4">
    <source>
        <dbReference type="Proteomes" id="UP000245250"/>
    </source>
</evidence>
<dbReference type="Proteomes" id="UP000245250">
    <property type="component" value="Chromosome"/>
</dbReference>
<evidence type="ECO:0000313" key="3">
    <source>
        <dbReference type="EMBL" id="AWK06837.1"/>
    </source>
</evidence>
<evidence type="ECO:0000313" key="2">
    <source>
        <dbReference type="EMBL" id="AWK02710.1"/>
    </source>
</evidence>